<name>A0A0A9GWF5_ARUDO</name>
<feature type="region of interest" description="Disordered" evidence="1">
    <location>
        <begin position="16"/>
        <end position="35"/>
    </location>
</feature>
<dbReference type="AlphaFoldDB" id="A0A0A9GWF5"/>
<reference evidence="2" key="2">
    <citation type="journal article" date="2015" name="Data Brief">
        <title>Shoot transcriptome of the giant reed, Arundo donax.</title>
        <authorList>
            <person name="Barrero R.A."/>
            <person name="Guerrero F.D."/>
            <person name="Moolhuijzen P."/>
            <person name="Goolsby J.A."/>
            <person name="Tidwell J."/>
            <person name="Bellgard S.E."/>
            <person name="Bellgard M.I."/>
        </authorList>
    </citation>
    <scope>NUCLEOTIDE SEQUENCE</scope>
    <source>
        <tissue evidence="2">Shoot tissue taken approximately 20 cm above the soil surface</tissue>
    </source>
</reference>
<evidence type="ECO:0000256" key="1">
    <source>
        <dbReference type="SAM" id="MobiDB-lite"/>
    </source>
</evidence>
<sequence length="35" mass="4120">MQGKYHPYRLIIRKKMNNNNNAQDSSHNLLSFTKG</sequence>
<reference evidence="2" key="1">
    <citation type="submission" date="2014-09" db="EMBL/GenBank/DDBJ databases">
        <authorList>
            <person name="Magalhaes I.L.F."/>
            <person name="Oliveira U."/>
            <person name="Santos F.R."/>
            <person name="Vidigal T.H.D.A."/>
            <person name="Brescovit A.D."/>
            <person name="Santos A.J."/>
        </authorList>
    </citation>
    <scope>NUCLEOTIDE SEQUENCE</scope>
    <source>
        <tissue evidence="2">Shoot tissue taken approximately 20 cm above the soil surface</tissue>
    </source>
</reference>
<organism evidence="2">
    <name type="scientific">Arundo donax</name>
    <name type="common">Giant reed</name>
    <name type="synonym">Donax arundinaceus</name>
    <dbReference type="NCBI Taxonomy" id="35708"/>
    <lineage>
        <taxon>Eukaryota</taxon>
        <taxon>Viridiplantae</taxon>
        <taxon>Streptophyta</taxon>
        <taxon>Embryophyta</taxon>
        <taxon>Tracheophyta</taxon>
        <taxon>Spermatophyta</taxon>
        <taxon>Magnoliopsida</taxon>
        <taxon>Liliopsida</taxon>
        <taxon>Poales</taxon>
        <taxon>Poaceae</taxon>
        <taxon>PACMAD clade</taxon>
        <taxon>Arundinoideae</taxon>
        <taxon>Arundineae</taxon>
        <taxon>Arundo</taxon>
    </lineage>
</organism>
<dbReference type="EMBL" id="GBRH01169034">
    <property type="protein sequence ID" value="JAE28862.1"/>
    <property type="molecule type" value="Transcribed_RNA"/>
</dbReference>
<proteinExistence type="predicted"/>
<feature type="compositionally biased region" description="Polar residues" evidence="1">
    <location>
        <begin position="22"/>
        <end position="35"/>
    </location>
</feature>
<protein>
    <submittedName>
        <fullName evidence="2">Uncharacterized protein</fullName>
    </submittedName>
</protein>
<accession>A0A0A9GWF5</accession>
<evidence type="ECO:0000313" key="2">
    <source>
        <dbReference type="EMBL" id="JAE28862.1"/>
    </source>
</evidence>